<dbReference type="Proteomes" id="UP000195871">
    <property type="component" value="Unassembled WGS sequence"/>
</dbReference>
<dbReference type="EMBL" id="JQFK01000006">
    <property type="protein sequence ID" value="KGK39753.1"/>
    <property type="molecule type" value="Genomic_DNA"/>
</dbReference>
<evidence type="ECO:0000313" key="2">
    <source>
        <dbReference type="EMBL" id="KGK39753.1"/>
    </source>
</evidence>
<evidence type="ECO:0000313" key="3">
    <source>
        <dbReference type="EMBL" id="OUT21490.1"/>
    </source>
</evidence>
<name>A0A099P405_PICKU</name>
<evidence type="ECO:0000313" key="4">
    <source>
        <dbReference type="Proteomes" id="UP000029867"/>
    </source>
</evidence>
<dbReference type="VEuPathDB" id="FungiDB:C5L36_0B05140"/>
<dbReference type="HOGENOM" id="CLU_950154_0_0_1"/>
<feature type="compositionally biased region" description="Acidic residues" evidence="1">
    <location>
        <begin position="79"/>
        <end position="88"/>
    </location>
</feature>
<protein>
    <submittedName>
        <fullName evidence="2">Uncharacterized protein</fullName>
    </submittedName>
</protein>
<dbReference type="AlphaFoldDB" id="A0A099P405"/>
<feature type="region of interest" description="Disordered" evidence="1">
    <location>
        <begin position="77"/>
        <end position="106"/>
    </location>
</feature>
<accession>A0A099P405</accession>
<comment type="caution">
    <text evidence="2">The sequence shown here is derived from an EMBL/GenBank/DDBJ whole genome shotgun (WGS) entry which is preliminary data.</text>
</comment>
<organism evidence="2 4">
    <name type="scientific">Pichia kudriavzevii</name>
    <name type="common">Yeast</name>
    <name type="synonym">Issatchenkia orientalis</name>
    <dbReference type="NCBI Taxonomy" id="4909"/>
    <lineage>
        <taxon>Eukaryota</taxon>
        <taxon>Fungi</taxon>
        <taxon>Dikarya</taxon>
        <taxon>Ascomycota</taxon>
        <taxon>Saccharomycotina</taxon>
        <taxon>Pichiomycetes</taxon>
        <taxon>Pichiales</taxon>
        <taxon>Pichiaceae</taxon>
        <taxon>Pichia</taxon>
    </lineage>
</organism>
<reference evidence="2" key="2">
    <citation type="submission" date="2014-08" db="EMBL/GenBank/DDBJ databases">
        <title>Exploiting Issatchenkia orientalis SD108 for Succinic Acid Production.</title>
        <authorList>
            <person name="Xiao H."/>
            <person name="Shao Z."/>
            <person name="Jiang Y."/>
            <person name="Dole S."/>
            <person name="Zhao H."/>
        </authorList>
    </citation>
    <scope>NUCLEOTIDE SEQUENCE [LARGE SCALE GENOMIC DNA]</scope>
    <source>
        <strain evidence="2">SD108</strain>
    </source>
</reference>
<sequence length="293" mass="33832">MAEKTRFGRDISNTTANTLIHRNMKRSTYHSYPILKTKCPKPLTNLLADLQLENEGKEDNGDRSTFCVKDSSTFQSDESVLDDADDEKETNSMASSNDTKGGSVDNRIVDLLSSQVNTKGKNEENSKCSVQRFCSDFEKINDEEQGRKYTFAARSSDLEEIIQYYNGQLQKINDLAAERLDQFNELEESFNKIQQTQSQVYQNHLQYLQKQLKFKEEEMEDMKRNYTLVEQWVLTLFKELGDCIRANPSSLVKLSGKQIKKSLQPPVKKTELESIYRYLVQYLYLDGENEAVT</sequence>
<proteinExistence type="predicted"/>
<evidence type="ECO:0000256" key="1">
    <source>
        <dbReference type="SAM" id="MobiDB-lite"/>
    </source>
</evidence>
<gene>
    <name evidence="3" type="ORF">CAS74_003609</name>
    <name evidence="2" type="ORF">JL09_g1083</name>
</gene>
<dbReference type="Proteomes" id="UP000029867">
    <property type="component" value="Unassembled WGS sequence"/>
</dbReference>
<dbReference type="EMBL" id="NHMM01000005">
    <property type="protein sequence ID" value="OUT21490.1"/>
    <property type="molecule type" value="Genomic_DNA"/>
</dbReference>
<evidence type="ECO:0000313" key="5">
    <source>
        <dbReference type="Proteomes" id="UP000195871"/>
    </source>
</evidence>
<feature type="compositionally biased region" description="Polar residues" evidence="1">
    <location>
        <begin position="91"/>
        <end position="100"/>
    </location>
</feature>
<reference evidence="4" key="1">
    <citation type="journal article" date="2014" name="Microb. Cell Fact.">
        <title>Exploiting Issatchenkia orientalis SD108 for succinic acid production.</title>
        <authorList>
            <person name="Xiao H."/>
            <person name="Shao Z."/>
            <person name="Jiang Y."/>
            <person name="Dole S."/>
            <person name="Zhao H."/>
        </authorList>
    </citation>
    <scope>NUCLEOTIDE SEQUENCE [LARGE SCALE GENOMIC DNA]</scope>
    <source>
        <strain evidence="4">SD108</strain>
    </source>
</reference>
<reference evidence="3 5" key="3">
    <citation type="submission" date="2017-05" db="EMBL/GenBank/DDBJ databases">
        <title>The Genome Sequence of Candida krusei Ckrusei653.</title>
        <authorList>
            <person name="Cuomo C."/>
            <person name="Forche A."/>
            <person name="Young S."/>
            <person name="Abouelleil A."/>
            <person name="Cao P."/>
            <person name="Chapman S."/>
            <person name="Cusick C."/>
            <person name="Shea T."/>
            <person name="Nusbaum C."/>
            <person name="Birren B."/>
        </authorList>
    </citation>
    <scope>NUCLEOTIDE SEQUENCE [LARGE SCALE GENOMIC DNA]</scope>
    <source>
        <strain evidence="3 5">Ckrusei653</strain>
    </source>
</reference>